<dbReference type="Proteomes" id="UP000249619">
    <property type="component" value="Unassembled WGS sequence"/>
</dbReference>
<dbReference type="EMBL" id="QGDH01000111">
    <property type="protein sequence ID" value="RAR06755.1"/>
    <property type="molecule type" value="Genomic_DNA"/>
</dbReference>
<sequence>MSYGYDSRYHQRPRHDSHYSPSRDTDAYAYSRHEKSLAEAREELADMRYSNPYVSSYSSSPYSSSHEPRTPPGRRPAPQSYRSHTRKKTWPPSPSVEDETEALAKEASSLAGSQGQGRDDGEPPMNTRGTVDQESILDEIEQPKLAHDDDRRFVLVSDSSTDHDAATRSSIHRERRRKSVAERGHMSHIDTNVPDPPLFTERERTPYGYSKPQKESTAPQPPDYLRSPEPMTPTRDARDAEREPSTRSSRRRPSHSRHDSYTTSAPSGKEYVFDSESETDSSTHLRTDRKPARYSFVNSELQREDLRTNLRDSQKRPESTRRDSGQRPLPAIRKDESSGSPKDSSYAQSPRSSTSSLNNSARRSRPIPVDTVHANSSRPLPTPSPPSQRPASPQLPSRFKESPPGSRPASRSGGRPASPLAYSSSFQSSSPGRGRFPTSEADRHATYPPTPTDDRPRPPSRYGRHETMPLPRPRIDVQSPSPARPPSSDSALPYPIDDQLIDAFMPPEQHYQFDHSTVTSPRQDYIEPPRSSTPSAAGSPYSRDTQARPGRQDTSEEPEHSTRPRSNSALAQDDRRDKSSRTTAPLDLKSLPNCPRSKPTRDYDDWYSLRGFKNFNICPDCYNNVFAGTRFDVDFKQIWLDDWSTKRACDFFNPWSRLAWHLTARQRRKSLDLLFAVAEITDTYKPCPRDRERDTNEVSWYGISNPRDGNFVPNFAICSCDRRLAEALFPSMRGYFPRMTTGYSSIPDKYTCSFRISSRRHMKYMELLMDIDEEAQFSGRRPDIERFVDLARDYAFKGECARDKTSFRKPWHFIPQLPEFTVCEECYDRFIWPGMTSKSLPTTIPRLFSKTIQLVPGEDQEVGSSCCLWSPRMRKVWLRSVEDQDFAYLKRKAVERKKAQTANFRDRKAIVRGLGNAEPGDSKYEWAKREMDILEREWACYE</sequence>
<feature type="compositionally biased region" description="Basic and acidic residues" evidence="1">
    <location>
        <begin position="235"/>
        <end position="245"/>
    </location>
</feature>
<keyword evidence="3" id="KW-1185">Reference proteome</keyword>
<feature type="compositionally biased region" description="Basic and acidic residues" evidence="1">
    <location>
        <begin position="141"/>
        <end position="153"/>
    </location>
</feature>
<feature type="compositionally biased region" description="Basic and acidic residues" evidence="1">
    <location>
        <begin position="281"/>
        <end position="291"/>
    </location>
</feature>
<feature type="compositionally biased region" description="Low complexity" evidence="1">
    <location>
        <begin position="389"/>
        <end position="430"/>
    </location>
</feature>
<feature type="compositionally biased region" description="Basic and acidic residues" evidence="1">
    <location>
        <begin position="14"/>
        <end position="46"/>
    </location>
</feature>
<feature type="compositionally biased region" description="Basic and acidic residues" evidence="1">
    <location>
        <begin position="452"/>
        <end position="467"/>
    </location>
</feature>
<feature type="compositionally biased region" description="Basic and acidic residues" evidence="1">
    <location>
        <begin position="550"/>
        <end position="562"/>
    </location>
</feature>
<dbReference type="OrthoDB" id="5296at2759"/>
<feature type="compositionally biased region" description="Low complexity" evidence="1">
    <location>
        <begin position="49"/>
        <end position="65"/>
    </location>
</feature>
<feature type="region of interest" description="Disordered" evidence="1">
    <location>
        <begin position="1"/>
        <end position="595"/>
    </location>
</feature>
<feature type="compositionally biased region" description="Basic and acidic residues" evidence="1">
    <location>
        <begin position="301"/>
        <end position="325"/>
    </location>
</feature>
<evidence type="ECO:0000256" key="1">
    <source>
        <dbReference type="SAM" id="MobiDB-lite"/>
    </source>
</evidence>
<proteinExistence type="predicted"/>
<feature type="compositionally biased region" description="Polar residues" evidence="1">
    <location>
        <begin position="338"/>
        <end position="348"/>
    </location>
</feature>
<evidence type="ECO:0000313" key="2">
    <source>
        <dbReference type="EMBL" id="RAR06755.1"/>
    </source>
</evidence>
<evidence type="ECO:0000313" key="3">
    <source>
        <dbReference type="Proteomes" id="UP000249619"/>
    </source>
</evidence>
<name>A0A364MY15_STELY</name>
<evidence type="ECO:0008006" key="4">
    <source>
        <dbReference type="Google" id="ProtNLM"/>
    </source>
</evidence>
<feature type="compositionally biased region" description="Basic and acidic residues" evidence="1">
    <location>
        <begin position="179"/>
        <end position="188"/>
    </location>
</feature>
<reference evidence="3" key="1">
    <citation type="submission" date="2018-05" db="EMBL/GenBank/DDBJ databases">
        <title>Draft genome sequence of Stemphylium lycopersici strain CIDEFI 213.</title>
        <authorList>
            <person name="Medina R."/>
            <person name="Franco M.E.E."/>
            <person name="Lucentini C.G."/>
            <person name="Saparrat M.C.N."/>
            <person name="Balatti P.A."/>
        </authorList>
    </citation>
    <scope>NUCLEOTIDE SEQUENCE [LARGE SCALE GENOMIC DNA]</scope>
    <source>
        <strain evidence="3">CIDEFI 213</strain>
    </source>
</reference>
<dbReference type="AlphaFoldDB" id="A0A364MY15"/>
<gene>
    <name evidence="2" type="ORF">DDE83_006814</name>
</gene>
<dbReference type="STRING" id="183478.A0A364MY15"/>
<accession>A0A364MY15</accession>
<comment type="caution">
    <text evidence="2">The sequence shown here is derived from an EMBL/GenBank/DDBJ whole genome shotgun (WGS) entry which is preliminary data.</text>
</comment>
<organism evidence="2 3">
    <name type="scientific">Stemphylium lycopersici</name>
    <name type="common">Tomato gray leaf spot disease fungus</name>
    <name type="synonym">Thyrospora lycopersici</name>
    <dbReference type="NCBI Taxonomy" id="183478"/>
    <lineage>
        <taxon>Eukaryota</taxon>
        <taxon>Fungi</taxon>
        <taxon>Dikarya</taxon>
        <taxon>Ascomycota</taxon>
        <taxon>Pezizomycotina</taxon>
        <taxon>Dothideomycetes</taxon>
        <taxon>Pleosporomycetidae</taxon>
        <taxon>Pleosporales</taxon>
        <taxon>Pleosporineae</taxon>
        <taxon>Pleosporaceae</taxon>
        <taxon>Stemphylium</taxon>
    </lineage>
</organism>
<protein>
    <recommendedName>
        <fullName evidence="4">Ser arg-related nuclear matrix protein</fullName>
    </recommendedName>
</protein>
<feature type="compositionally biased region" description="Low complexity" evidence="1">
    <location>
        <begin position="349"/>
        <end position="361"/>
    </location>
</feature>